<keyword evidence="2" id="KW-0217">Developmental protein</keyword>
<dbReference type="AlphaFoldDB" id="C9E0T1"/>
<evidence type="ECO:0000256" key="2">
    <source>
        <dbReference type="ARBA" id="ARBA00022473"/>
    </source>
</evidence>
<evidence type="ECO:0000256" key="3">
    <source>
        <dbReference type="ARBA" id="ARBA00022490"/>
    </source>
</evidence>
<evidence type="ECO:0000256" key="4">
    <source>
        <dbReference type="ARBA" id="ARBA00022884"/>
    </source>
</evidence>
<evidence type="ECO:0000256" key="5">
    <source>
        <dbReference type="ARBA" id="ARBA00023158"/>
    </source>
</evidence>
<dbReference type="Gene3D" id="2.170.260.10">
    <property type="entry name" value="paz domain"/>
    <property type="match status" value="1"/>
</dbReference>
<keyword evidence="3" id="KW-0963">Cytoplasm</keyword>
<accession>C9E0T1</accession>
<keyword evidence="5" id="KW-0943">RNA-mediated gene silencing</keyword>
<dbReference type="SUPFAM" id="SSF101690">
    <property type="entry name" value="PAZ domain"/>
    <property type="match status" value="1"/>
</dbReference>
<name>C9E0T1_APIME</name>
<dbReference type="GO" id="GO:0034587">
    <property type="term" value="P:piRNA processing"/>
    <property type="evidence" value="ECO:0007669"/>
    <property type="project" value="UniProtKB-ARBA"/>
</dbReference>
<evidence type="ECO:0000256" key="6">
    <source>
        <dbReference type="ARBA" id="ARBA00038291"/>
    </source>
</evidence>
<evidence type="ECO:0000313" key="8">
    <source>
        <dbReference type="EMBL" id="ACV84375.1"/>
    </source>
</evidence>
<dbReference type="EMBL" id="GQ444140">
    <property type="protein sequence ID" value="ACV84375.1"/>
    <property type="molecule type" value="mRNA"/>
</dbReference>
<dbReference type="Pfam" id="PF02170">
    <property type="entry name" value="PAZ"/>
    <property type="match status" value="1"/>
</dbReference>
<reference evidence="8" key="1">
    <citation type="journal article" date="2010" name="Arch. Insect Biochem. Physiol.">
        <title>Identification of two piwi genes and their expression profile in honeybee, Apis mellifera.</title>
        <authorList>
            <person name="Liao Z."/>
            <person name="Jia Q."/>
            <person name="Li F."/>
            <person name="Han Z."/>
        </authorList>
    </citation>
    <scope>NUCLEOTIDE SEQUENCE</scope>
</reference>
<dbReference type="CDD" id="cd02845">
    <property type="entry name" value="PAZ_piwi_like"/>
    <property type="match status" value="1"/>
</dbReference>
<sequence>MEADKQFGKGRGSILLKLLKEKEKVENEEILQGISSTLNASNNAKESKNQTEFNLQSVIEIPSSSTIGRGRASLLQILKEMKSSETLQSKPIQTISSGRGSLLSRLKATSLNETSLQQPNIAKNSSDDAGVVGKLSDITIQENKPKSEASCKPMSHQGTEGEPIQLGANYINLKLDPAKGLFNYEVKFNPDIDSRPLRRKLLNQHVQALGRTKVFDGVTLYLPQKLKQDINLFTSIHPMDESKVELKVIYKKQQSISENIPFFNVLLGRVMRALSLVRIGQHSFNPKGIHCVPQHKLEVWPGYVTAINEYDGGLKLCIDARHRVMRTETVRDIMMKFGGKPNFKDIIIRELIGLSVFTRYNNKTYRIDDIAWDKNPTYEFDKGTDKISLINYYKLHWNLEITDNGQPLLVHCAKNKLSTGETQEQLILLVPELCYLASLSDSIRSDFRVMKDLDSLTKMSPNARCDVFRHFVEQVRSNSVPREILSEWGLELESDIAEFTGRVFGPEQIQFANTKFIPPPVKPAEWSSAVCRNTVLRTPNLNHCYRYECERTTDDLSKR</sequence>
<dbReference type="Pfam" id="PF23278">
    <property type="entry name" value="Piwi_N"/>
    <property type="match status" value="1"/>
</dbReference>
<feature type="domain" description="PAZ" evidence="7">
    <location>
        <begin position="329"/>
        <end position="438"/>
    </location>
</feature>
<protein>
    <submittedName>
        <fullName evidence="8">Argonaute Ast3 variant</fullName>
    </submittedName>
</protein>
<dbReference type="FunFam" id="2.170.260.10:FF:000003">
    <property type="entry name" value="Piwi-like RNA-mediated gene silencing 2"/>
    <property type="match status" value="1"/>
</dbReference>
<dbReference type="InterPro" id="IPR003100">
    <property type="entry name" value="PAZ_dom"/>
</dbReference>
<dbReference type="SMART" id="SM00949">
    <property type="entry name" value="PAZ"/>
    <property type="match status" value="1"/>
</dbReference>
<dbReference type="PANTHER" id="PTHR22891">
    <property type="entry name" value="EUKARYOTIC TRANSLATION INITIATION FACTOR 2C"/>
    <property type="match status" value="1"/>
</dbReference>
<gene>
    <name evidence="8" type="primary">Ago3</name>
</gene>
<comment type="subcellular location">
    <subcellularLocation>
        <location evidence="1">Cytoplasm</location>
    </subcellularLocation>
</comment>
<dbReference type="GO" id="GO:0005737">
    <property type="term" value="C:cytoplasm"/>
    <property type="evidence" value="ECO:0007669"/>
    <property type="project" value="UniProtKB-SubCell"/>
</dbReference>
<dbReference type="GO" id="GO:0003723">
    <property type="term" value="F:RNA binding"/>
    <property type="evidence" value="ECO:0007669"/>
    <property type="project" value="UniProtKB-KW"/>
</dbReference>
<organism evidence="8">
    <name type="scientific">Apis mellifera</name>
    <name type="common">Honeybee</name>
    <dbReference type="NCBI Taxonomy" id="7460"/>
    <lineage>
        <taxon>Eukaryota</taxon>
        <taxon>Metazoa</taxon>
        <taxon>Ecdysozoa</taxon>
        <taxon>Arthropoda</taxon>
        <taxon>Hexapoda</taxon>
        <taxon>Insecta</taxon>
        <taxon>Pterygota</taxon>
        <taxon>Neoptera</taxon>
        <taxon>Endopterygota</taxon>
        <taxon>Hymenoptera</taxon>
        <taxon>Apocrita</taxon>
        <taxon>Aculeata</taxon>
        <taxon>Apoidea</taxon>
        <taxon>Anthophila</taxon>
        <taxon>Apidae</taxon>
        <taxon>Apis</taxon>
    </lineage>
</organism>
<evidence type="ECO:0000259" key="7">
    <source>
        <dbReference type="PROSITE" id="PS50821"/>
    </source>
</evidence>
<dbReference type="SUPFAM" id="SSF53098">
    <property type="entry name" value="Ribonuclease H-like"/>
    <property type="match status" value="1"/>
</dbReference>
<comment type="similarity">
    <text evidence="6">Belongs to the argonaute family. Piwi subfamily.</text>
</comment>
<keyword evidence="4" id="KW-0694">RNA-binding</keyword>
<dbReference type="PROSITE" id="PS50821">
    <property type="entry name" value="PAZ"/>
    <property type="match status" value="1"/>
</dbReference>
<dbReference type="InterPro" id="IPR036085">
    <property type="entry name" value="PAZ_dom_sf"/>
</dbReference>
<dbReference type="InterPro" id="IPR012337">
    <property type="entry name" value="RNaseH-like_sf"/>
</dbReference>
<proteinExistence type="evidence at transcript level"/>
<evidence type="ECO:0000256" key="1">
    <source>
        <dbReference type="ARBA" id="ARBA00004496"/>
    </source>
</evidence>